<dbReference type="AlphaFoldDB" id="A0AAU9IJZ3"/>
<protein>
    <recommendedName>
        <fullName evidence="2">HIT-type domain-containing protein</fullName>
    </recommendedName>
</protein>
<dbReference type="Gene3D" id="3.30.60.190">
    <property type="match status" value="1"/>
</dbReference>
<evidence type="ECO:0000313" key="3">
    <source>
        <dbReference type="EMBL" id="CAG9314101.1"/>
    </source>
</evidence>
<organism evidence="3 4">
    <name type="scientific">Blepharisma stoltei</name>
    <dbReference type="NCBI Taxonomy" id="1481888"/>
    <lineage>
        <taxon>Eukaryota</taxon>
        <taxon>Sar</taxon>
        <taxon>Alveolata</taxon>
        <taxon>Ciliophora</taxon>
        <taxon>Postciliodesmatophora</taxon>
        <taxon>Heterotrichea</taxon>
        <taxon>Heterotrichida</taxon>
        <taxon>Blepharismidae</taxon>
        <taxon>Blepharisma</taxon>
    </lineage>
</organism>
<gene>
    <name evidence="3" type="ORF">BSTOLATCC_MIC9898</name>
</gene>
<dbReference type="InterPro" id="IPR007529">
    <property type="entry name" value="Znf_HIT"/>
</dbReference>
<feature type="domain" description="HIT-type" evidence="2">
    <location>
        <begin position="1"/>
        <end position="34"/>
    </location>
</feature>
<keyword evidence="4" id="KW-1185">Reference proteome</keyword>
<dbReference type="SUPFAM" id="SSF144232">
    <property type="entry name" value="HIT/MYND zinc finger-like"/>
    <property type="match status" value="1"/>
</dbReference>
<evidence type="ECO:0000259" key="2">
    <source>
        <dbReference type="PROSITE" id="PS51083"/>
    </source>
</evidence>
<evidence type="ECO:0000256" key="1">
    <source>
        <dbReference type="PROSITE-ProRule" id="PRU00453"/>
    </source>
</evidence>
<accession>A0AAU9IJZ3</accession>
<dbReference type="Pfam" id="PF04438">
    <property type="entry name" value="zf-HIT"/>
    <property type="match status" value="1"/>
</dbReference>
<dbReference type="PROSITE" id="PS51083">
    <property type="entry name" value="ZF_HIT"/>
    <property type="match status" value="1"/>
</dbReference>
<keyword evidence="1" id="KW-0862">Zinc</keyword>
<comment type="caution">
    <text evidence="3">The sequence shown here is derived from an EMBL/GenBank/DDBJ whole genome shotgun (WGS) entry which is preliminary data.</text>
</comment>
<dbReference type="Proteomes" id="UP001162131">
    <property type="component" value="Unassembled WGS sequence"/>
</dbReference>
<dbReference type="EMBL" id="CAJZBQ010000011">
    <property type="protein sequence ID" value="CAG9314101.1"/>
    <property type="molecule type" value="Genomic_DNA"/>
</dbReference>
<evidence type="ECO:0000313" key="4">
    <source>
        <dbReference type="Proteomes" id="UP001162131"/>
    </source>
</evidence>
<keyword evidence="1" id="KW-0863">Zinc-finger</keyword>
<reference evidence="3" key="1">
    <citation type="submission" date="2021-09" db="EMBL/GenBank/DDBJ databases">
        <authorList>
            <consortium name="AG Swart"/>
            <person name="Singh M."/>
            <person name="Singh A."/>
            <person name="Seah K."/>
            <person name="Emmerich C."/>
        </authorList>
    </citation>
    <scope>NUCLEOTIDE SEQUENCE</scope>
    <source>
        <strain evidence="3">ATCC30299</strain>
    </source>
</reference>
<proteinExistence type="predicted"/>
<name>A0AAU9IJZ3_9CILI</name>
<sequence>MDCSCGNPGKYKCPRCLIRYCSKDCYSAHKNSGCERKREPKFTPIVRHPHRNFLLEDEDETILTDEELSQMRLNQTLKTMLKNEEVRKLLNEIDSSENRLGALRSVLLQDKDGNSTFQQCMDEMLKSLGYLNEEGQSTI</sequence>
<keyword evidence="1" id="KW-0479">Metal-binding</keyword>
<dbReference type="GO" id="GO:0008270">
    <property type="term" value="F:zinc ion binding"/>
    <property type="evidence" value="ECO:0007669"/>
    <property type="project" value="UniProtKB-UniRule"/>
</dbReference>